<evidence type="ECO:0000313" key="3">
    <source>
        <dbReference type="Proteomes" id="UP000317835"/>
    </source>
</evidence>
<feature type="compositionally biased region" description="Gly residues" evidence="1">
    <location>
        <begin position="161"/>
        <end position="170"/>
    </location>
</feature>
<dbReference type="Gene3D" id="3.90.1720.10">
    <property type="entry name" value="endopeptidase domain like (from Nostoc punctiforme)"/>
    <property type="match status" value="1"/>
</dbReference>
<dbReference type="RefSeq" id="WP_145270421.1">
    <property type="nucleotide sequence ID" value="NZ_CP036426.1"/>
</dbReference>
<evidence type="ECO:0000313" key="2">
    <source>
        <dbReference type="EMBL" id="QDV35077.1"/>
    </source>
</evidence>
<feature type="region of interest" description="Disordered" evidence="1">
    <location>
        <begin position="142"/>
        <end position="170"/>
    </location>
</feature>
<proteinExistence type="predicted"/>
<name>A0A518H2N8_9BACT</name>
<dbReference type="Proteomes" id="UP000317835">
    <property type="component" value="Chromosome"/>
</dbReference>
<dbReference type="EMBL" id="CP036426">
    <property type="protein sequence ID" value="QDV35077.1"/>
    <property type="molecule type" value="Genomic_DNA"/>
</dbReference>
<dbReference type="AlphaFoldDB" id="A0A518H2N8"/>
<sequence length="170" mass="18642">MSNKAAKIVEVAKRHVGSALWAYSVEKGDFGKNTNKCNLFVYDVMVEADARPLPVVSRRIFWTRPPLAREWADPAVEIEGWDVVSSPEPGDVISEAHEYADATGHVGIVVGPGETVSAASNAVLRNDWGFRQGQKPTYRRLSRPLAGHMTGPPGRREYHPPGGGGRIPEW</sequence>
<accession>A0A518H2N8</accession>
<gene>
    <name evidence="2" type="ORF">ElP_29790</name>
</gene>
<evidence type="ECO:0008006" key="4">
    <source>
        <dbReference type="Google" id="ProtNLM"/>
    </source>
</evidence>
<reference evidence="2 3" key="1">
    <citation type="submission" date="2019-02" db="EMBL/GenBank/DDBJ databases">
        <title>Deep-cultivation of Planctomycetes and their phenomic and genomic characterization uncovers novel biology.</title>
        <authorList>
            <person name="Wiegand S."/>
            <person name="Jogler M."/>
            <person name="Boedeker C."/>
            <person name="Pinto D."/>
            <person name="Vollmers J."/>
            <person name="Rivas-Marin E."/>
            <person name="Kohn T."/>
            <person name="Peeters S.H."/>
            <person name="Heuer A."/>
            <person name="Rast P."/>
            <person name="Oberbeckmann S."/>
            <person name="Bunk B."/>
            <person name="Jeske O."/>
            <person name="Meyerdierks A."/>
            <person name="Storesund J.E."/>
            <person name="Kallscheuer N."/>
            <person name="Luecker S."/>
            <person name="Lage O.M."/>
            <person name="Pohl T."/>
            <person name="Merkel B.J."/>
            <person name="Hornburger P."/>
            <person name="Mueller R.-W."/>
            <person name="Bruemmer F."/>
            <person name="Labrenz M."/>
            <person name="Spormann A.M."/>
            <person name="Op den Camp H."/>
            <person name="Overmann J."/>
            <person name="Amann R."/>
            <person name="Jetten M.S.M."/>
            <person name="Mascher T."/>
            <person name="Medema M.H."/>
            <person name="Devos D.P."/>
            <person name="Kaster A.-K."/>
            <person name="Ovreas L."/>
            <person name="Rohde M."/>
            <person name="Galperin M.Y."/>
            <person name="Jogler C."/>
        </authorList>
    </citation>
    <scope>NUCLEOTIDE SEQUENCE [LARGE SCALE GENOMIC DNA]</scope>
    <source>
        <strain evidence="2 3">ElP</strain>
    </source>
</reference>
<organism evidence="2 3">
    <name type="scientific">Tautonia plasticadhaerens</name>
    <dbReference type="NCBI Taxonomy" id="2527974"/>
    <lineage>
        <taxon>Bacteria</taxon>
        <taxon>Pseudomonadati</taxon>
        <taxon>Planctomycetota</taxon>
        <taxon>Planctomycetia</taxon>
        <taxon>Isosphaerales</taxon>
        <taxon>Isosphaeraceae</taxon>
        <taxon>Tautonia</taxon>
    </lineage>
</organism>
<evidence type="ECO:0000256" key="1">
    <source>
        <dbReference type="SAM" id="MobiDB-lite"/>
    </source>
</evidence>
<protein>
    <recommendedName>
        <fullName evidence="4">CHAP domain protein</fullName>
    </recommendedName>
</protein>
<dbReference type="KEGG" id="tpla:ElP_29790"/>
<dbReference type="OrthoDB" id="281834at2"/>
<keyword evidence="3" id="KW-1185">Reference proteome</keyword>